<keyword evidence="5" id="KW-0049">Antioxidant</keyword>
<comment type="caution">
    <text evidence="15">The sequence shown here is derived from an EMBL/GenBank/DDBJ whole genome shotgun (WGS) entry which is preliminary data.</text>
</comment>
<dbReference type="PANTHER" id="PTHR42801:SF4">
    <property type="entry name" value="AHPC_TSA FAMILY PROTEIN"/>
    <property type="match status" value="1"/>
</dbReference>
<dbReference type="PIRSF" id="PIRSF000239">
    <property type="entry name" value="AHPC"/>
    <property type="match status" value="1"/>
</dbReference>
<evidence type="ECO:0000259" key="14">
    <source>
        <dbReference type="PROSITE" id="PS51352"/>
    </source>
</evidence>
<dbReference type="PANTHER" id="PTHR42801">
    <property type="entry name" value="THIOREDOXIN-DEPENDENT PEROXIDE REDUCTASE"/>
    <property type="match status" value="1"/>
</dbReference>
<evidence type="ECO:0000256" key="11">
    <source>
        <dbReference type="ARBA" id="ARBA00042639"/>
    </source>
</evidence>
<dbReference type="InterPro" id="IPR036249">
    <property type="entry name" value="Thioredoxin-like_sf"/>
</dbReference>
<dbReference type="FunFam" id="3.40.30.10:FF:000007">
    <property type="entry name" value="Thioredoxin-dependent thiol peroxidase"/>
    <property type="match status" value="1"/>
</dbReference>
<comment type="function">
    <text evidence="1">Thiol-specific peroxidase that catalyzes the reduction of hydrogen peroxide and organic hydroperoxides to water and alcohols, respectively. Plays a role in cell protection against oxidative stress by detoxifying peroxides and as sensor of hydrogen peroxide-mediated signaling events.</text>
</comment>
<proteinExistence type="inferred from homology"/>
<evidence type="ECO:0000256" key="1">
    <source>
        <dbReference type="ARBA" id="ARBA00003330"/>
    </source>
</evidence>
<evidence type="ECO:0000256" key="12">
    <source>
        <dbReference type="ARBA" id="ARBA00049091"/>
    </source>
</evidence>
<keyword evidence="8" id="KW-0676">Redox-active center</keyword>
<evidence type="ECO:0000256" key="5">
    <source>
        <dbReference type="ARBA" id="ARBA00022862"/>
    </source>
</evidence>
<dbReference type="GO" id="GO:0005737">
    <property type="term" value="C:cytoplasm"/>
    <property type="evidence" value="ECO:0007669"/>
    <property type="project" value="TreeGrafter"/>
</dbReference>
<keyword evidence="4" id="KW-0575">Peroxidase</keyword>
<evidence type="ECO:0000256" key="2">
    <source>
        <dbReference type="ARBA" id="ARBA00011245"/>
    </source>
</evidence>
<dbReference type="InterPro" id="IPR000866">
    <property type="entry name" value="AhpC/TSA"/>
</dbReference>
<dbReference type="SUPFAM" id="SSF52833">
    <property type="entry name" value="Thioredoxin-like"/>
    <property type="match status" value="1"/>
</dbReference>
<comment type="subunit">
    <text evidence="2">Monomer.</text>
</comment>
<dbReference type="CDD" id="cd03017">
    <property type="entry name" value="PRX_BCP"/>
    <property type="match status" value="1"/>
</dbReference>
<dbReference type="EC" id="1.11.1.24" evidence="3"/>
<evidence type="ECO:0000256" key="13">
    <source>
        <dbReference type="PIRSR" id="PIRSR000239-1"/>
    </source>
</evidence>
<dbReference type="GO" id="GO:0034599">
    <property type="term" value="P:cellular response to oxidative stress"/>
    <property type="evidence" value="ECO:0007669"/>
    <property type="project" value="TreeGrafter"/>
</dbReference>
<feature type="domain" description="Thioredoxin" evidence="14">
    <location>
        <begin position="3"/>
        <end position="156"/>
    </location>
</feature>
<accession>A0A266N659</accession>
<evidence type="ECO:0000256" key="8">
    <source>
        <dbReference type="ARBA" id="ARBA00023284"/>
    </source>
</evidence>
<protein>
    <recommendedName>
        <fullName evidence="3">thioredoxin-dependent peroxiredoxin</fullName>
        <ecNumber evidence="3">1.11.1.24</ecNumber>
    </recommendedName>
    <alternativeName>
        <fullName evidence="9">Thioredoxin peroxidase</fullName>
    </alternativeName>
    <alternativeName>
        <fullName evidence="11">Thioredoxin-dependent peroxiredoxin Bcp</fullName>
    </alternativeName>
</protein>
<dbReference type="Gene3D" id="3.40.30.10">
    <property type="entry name" value="Glutaredoxin"/>
    <property type="match status" value="1"/>
</dbReference>
<evidence type="ECO:0000256" key="3">
    <source>
        <dbReference type="ARBA" id="ARBA00013017"/>
    </source>
</evidence>
<keyword evidence="6" id="KW-0560">Oxidoreductase</keyword>
<dbReference type="AlphaFoldDB" id="A0A266N659"/>
<evidence type="ECO:0000256" key="9">
    <source>
        <dbReference type="ARBA" id="ARBA00032824"/>
    </source>
</evidence>
<comment type="similarity">
    <text evidence="10">Belongs to the peroxiredoxin family. BCP/PrxQ subfamily.</text>
</comment>
<evidence type="ECO:0000313" key="16">
    <source>
        <dbReference type="Proteomes" id="UP000215788"/>
    </source>
</evidence>
<name>A0A266N659_9PSED</name>
<comment type="catalytic activity">
    <reaction evidence="12">
        <text>a hydroperoxide + [thioredoxin]-dithiol = an alcohol + [thioredoxin]-disulfide + H2O</text>
        <dbReference type="Rhea" id="RHEA:62620"/>
        <dbReference type="Rhea" id="RHEA-COMP:10698"/>
        <dbReference type="Rhea" id="RHEA-COMP:10700"/>
        <dbReference type="ChEBI" id="CHEBI:15377"/>
        <dbReference type="ChEBI" id="CHEBI:29950"/>
        <dbReference type="ChEBI" id="CHEBI:30879"/>
        <dbReference type="ChEBI" id="CHEBI:35924"/>
        <dbReference type="ChEBI" id="CHEBI:50058"/>
        <dbReference type="EC" id="1.11.1.24"/>
    </reaction>
</comment>
<dbReference type="GO" id="GO:0008379">
    <property type="term" value="F:thioredoxin peroxidase activity"/>
    <property type="evidence" value="ECO:0007669"/>
    <property type="project" value="TreeGrafter"/>
</dbReference>
<dbReference type="Pfam" id="PF00578">
    <property type="entry name" value="AhpC-TSA"/>
    <property type="match status" value="1"/>
</dbReference>
<dbReference type="RefSeq" id="WP_094994755.1">
    <property type="nucleotide sequence ID" value="NZ_NQKI01000036.1"/>
</dbReference>
<dbReference type="InterPro" id="IPR013766">
    <property type="entry name" value="Thioredoxin_domain"/>
</dbReference>
<dbReference type="GO" id="GO:0045454">
    <property type="term" value="P:cell redox homeostasis"/>
    <property type="evidence" value="ECO:0007669"/>
    <property type="project" value="TreeGrafter"/>
</dbReference>
<dbReference type="InterPro" id="IPR050924">
    <property type="entry name" value="Peroxiredoxin_BCP/PrxQ"/>
</dbReference>
<dbReference type="PROSITE" id="PS51352">
    <property type="entry name" value="THIOREDOXIN_2"/>
    <property type="match status" value="1"/>
</dbReference>
<feature type="active site" description="Cysteine sulfenic acid (-SOH) intermediate; for peroxidase activity" evidence="13">
    <location>
        <position position="45"/>
    </location>
</feature>
<organism evidence="15 16">
    <name type="scientific">Pseudomonas lundensis</name>
    <dbReference type="NCBI Taxonomy" id="86185"/>
    <lineage>
        <taxon>Bacteria</taxon>
        <taxon>Pseudomonadati</taxon>
        <taxon>Pseudomonadota</taxon>
        <taxon>Gammaproteobacteria</taxon>
        <taxon>Pseudomonadales</taxon>
        <taxon>Pseudomonadaceae</taxon>
        <taxon>Pseudomonas</taxon>
    </lineage>
</organism>
<dbReference type="InterPro" id="IPR024706">
    <property type="entry name" value="Peroxiredoxin_AhpC-typ"/>
</dbReference>
<dbReference type="Proteomes" id="UP000215788">
    <property type="component" value="Unassembled WGS sequence"/>
</dbReference>
<dbReference type="EMBL" id="NQKI01000036">
    <property type="protein sequence ID" value="OZY57956.1"/>
    <property type="molecule type" value="Genomic_DNA"/>
</dbReference>
<keyword evidence="7" id="KW-1015">Disulfide bond</keyword>
<evidence type="ECO:0000256" key="7">
    <source>
        <dbReference type="ARBA" id="ARBA00023157"/>
    </source>
</evidence>
<gene>
    <name evidence="15" type="ORF">CJF39_18545</name>
</gene>
<reference evidence="15 16" key="1">
    <citation type="submission" date="2017-08" db="EMBL/GenBank/DDBJ databases">
        <title>Genomic and metabolic characterisation of spoilage-associated Pseudomonas species.</title>
        <authorList>
            <person name="Stanborough T."/>
            <person name="Fegan N."/>
            <person name="Powell S.M."/>
            <person name="Singh T."/>
            <person name="Tamplin M.L."/>
            <person name="Chandry P.S."/>
        </authorList>
    </citation>
    <scope>NUCLEOTIDE SEQUENCE [LARGE SCALE GENOMIC DNA]</scope>
    <source>
        <strain evidence="15 16">L1802</strain>
    </source>
</reference>
<evidence type="ECO:0000256" key="4">
    <source>
        <dbReference type="ARBA" id="ARBA00022559"/>
    </source>
</evidence>
<evidence type="ECO:0000313" key="15">
    <source>
        <dbReference type="EMBL" id="OZY57956.1"/>
    </source>
</evidence>
<evidence type="ECO:0000256" key="6">
    <source>
        <dbReference type="ARBA" id="ARBA00023002"/>
    </source>
</evidence>
<sequence>MAVAIDQPVSDFQIAATSEKTVKLSDLKGKQVVIYFYPKDSTPGCTTEGQGFRDHYADFQAANTDIFGVSRDSLKSHENFKAKQGFPFELLSDKDEALCQLFDVIKLKKLYGKEYLGVDRSTFLIDKEGVLRHEWRGVKVPGHVEAVLERAKALNNA</sequence>
<evidence type="ECO:0000256" key="10">
    <source>
        <dbReference type="ARBA" id="ARBA00038489"/>
    </source>
</evidence>
<dbReference type="OrthoDB" id="9812811at2"/>